<gene>
    <name evidence="3" type="ORF">FYJ62_09410</name>
</gene>
<dbReference type="InterPro" id="IPR024418">
    <property type="entry name" value="DUF3862"/>
</dbReference>
<dbReference type="RefSeq" id="WP_154549429.1">
    <property type="nucleotide sequence ID" value="NZ_VUMX01000037.1"/>
</dbReference>
<proteinExistence type="predicted"/>
<evidence type="ECO:0000256" key="2">
    <source>
        <dbReference type="SAM" id="SignalP"/>
    </source>
</evidence>
<dbReference type="InterPro" id="IPR037873">
    <property type="entry name" value="BamE-like"/>
</dbReference>
<keyword evidence="4" id="KW-1185">Reference proteome</keyword>
<dbReference type="AlphaFoldDB" id="A0A6A8MGA8"/>
<name>A0A6A8MGA8_9LACO</name>
<dbReference type="Pfam" id="PF12978">
    <property type="entry name" value="DUF3862"/>
    <property type="match status" value="1"/>
</dbReference>
<dbReference type="EMBL" id="VUMX01000037">
    <property type="protein sequence ID" value="MST87818.1"/>
    <property type="molecule type" value="Genomic_DNA"/>
</dbReference>
<comment type="caution">
    <text evidence="3">The sequence shown here is derived from an EMBL/GenBank/DDBJ whole genome shotgun (WGS) entry which is preliminary data.</text>
</comment>
<evidence type="ECO:0000313" key="4">
    <source>
        <dbReference type="Proteomes" id="UP000438120"/>
    </source>
</evidence>
<dbReference type="Proteomes" id="UP000438120">
    <property type="component" value="Unassembled WGS sequence"/>
</dbReference>
<keyword evidence="1 2" id="KW-0732">Signal</keyword>
<evidence type="ECO:0000256" key="1">
    <source>
        <dbReference type="ARBA" id="ARBA00022729"/>
    </source>
</evidence>
<sequence length="204" mass="22328">MKKLKLLATGLIACGALLLAACTASASSTPVKPAEPRNRDGIRLHNRVTLRNFKKIKISSAKGSSVKEVKRLFGKEADYQTKRLVLNKQVNAYTWNDVAGSDIGSCVVIDFLHGHAVQKTITGLRTRRPHIIDRERYAKVTTGTSSKDLVETLGKPNTVTYTSLDGKVSETWGYTSQLKGSGEAKCLFILKNSQVVAKSQTHLE</sequence>
<accession>A0A6A8MGA8</accession>
<feature type="signal peptide" evidence="2">
    <location>
        <begin position="1"/>
        <end position="26"/>
    </location>
</feature>
<evidence type="ECO:0000313" key="3">
    <source>
        <dbReference type="EMBL" id="MST87818.1"/>
    </source>
</evidence>
<protein>
    <submittedName>
        <fullName evidence="3">DUF3862 domain-containing protein</fullName>
    </submittedName>
</protein>
<dbReference type="PROSITE" id="PS51257">
    <property type="entry name" value="PROKAR_LIPOPROTEIN"/>
    <property type="match status" value="1"/>
</dbReference>
<reference evidence="3 4" key="1">
    <citation type="submission" date="2019-08" db="EMBL/GenBank/DDBJ databases">
        <title>In-depth cultivation of the pig gut microbiome towards novel bacterial diversity and tailored functional studies.</title>
        <authorList>
            <person name="Wylensek D."/>
            <person name="Hitch T.C.A."/>
            <person name="Clavel T."/>
        </authorList>
    </citation>
    <scope>NUCLEOTIDE SEQUENCE [LARGE SCALE GENOMIC DNA]</scope>
    <source>
        <strain evidence="3 4">Bifido-178-WT-2B</strain>
    </source>
</reference>
<organism evidence="3 4">
    <name type="scientific">Lactobacillus porci</name>
    <dbReference type="NCBI Taxonomy" id="2012477"/>
    <lineage>
        <taxon>Bacteria</taxon>
        <taxon>Bacillati</taxon>
        <taxon>Bacillota</taxon>
        <taxon>Bacilli</taxon>
        <taxon>Lactobacillales</taxon>
        <taxon>Lactobacillaceae</taxon>
        <taxon>Lactobacillus</taxon>
    </lineage>
</organism>
<feature type="chain" id="PRO_5025362796" evidence="2">
    <location>
        <begin position="27"/>
        <end position="204"/>
    </location>
</feature>
<dbReference type="Gene3D" id="3.30.1450.10">
    <property type="match status" value="2"/>
</dbReference>
<dbReference type="OrthoDB" id="2942526at2"/>